<dbReference type="AlphaFoldDB" id="A0AAW1L7V5"/>
<dbReference type="Pfam" id="PF13359">
    <property type="entry name" value="DDE_Tnp_4"/>
    <property type="match status" value="1"/>
</dbReference>
<accession>A0AAW1L7V5</accession>
<protein>
    <submittedName>
        <fullName evidence="4">DDE superfamily endonuclease</fullName>
    </submittedName>
</protein>
<sequence>MSQLIYCLFSKHTGKRQKIKKETEGVGDPVAVTDSSFDERLHLCEKERETSYKVGVGEGYNITLSQSSVGIYVNEVKNVMTREMADDWIVDQTWLIYKRIQIRFTYLFPDVFGVIDCSHIAIVAPPRHDELYPARLFYNRKGYYSLNIQFIIDCHLRIININARFPGFVHDAAIRLQSNIHRYLQNKQLDNTLHYQLLEDEVYPLTPWLLTKYPGEYPDSCAFALNRTCLAA</sequence>
<dbReference type="GO" id="GO:0046872">
    <property type="term" value="F:metal ion binding"/>
    <property type="evidence" value="ECO:0007669"/>
    <property type="project" value="UniProtKB-KW"/>
</dbReference>
<comment type="cofactor">
    <cofactor evidence="1">
        <name>a divalent metal cation</name>
        <dbReference type="ChEBI" id="CHEBI:60240"/>
    </cofactor>
</comment>
<keyword evidence="2" id="KW-0479">Metal-binding</keyword>
<feature type="domain" description="DDE Tnp4" evidence="3">
    <location>
        <begin position="115"/>
        <end position="215"/>
    </location>
</feature>
<dbReference type="InterPro" id="IPR027806">
    <property type="entry name" value="HARBI1_dom"/>
</dbReference>
<evidence type="ECO:0000313" key="4">
    <source>
        <dbReference type="EMBL" id="KAK9730139.1"/>
    </source>
</evidence>
<proteinExistence type="predicted"/>
<evidence type="ECO:0000259" key="3">
    <source>
        <dbReference type="Pfam" id="PF13359"/>
    </source>
</evidence>
<evidence type="ECO:0000313" key="5">
    <source>
        <dbReference type="Proteomes" id="UP001458880"/>
    </source>
</evidence>
<dbReference type="Proteomes" id="UP001458880">
    <property type="component" value="Unassembled WGS sequence"/>
</dbReference>
<keyword evidence="5" id="KW-1185">Reference proteome</keyword>
<evidence type="ECO:0000256" key="2">
    <source>
        <dbReference type="ARBA" id="ARBA00022723"/>
    </source>
</evidence>
<comment type="caution">
    <text evidence="4">The sequence shown here is derived from an EMBL/GenBank/DDBJ whole genome shotgun (WGS) entry which is preliminary data.</text>
</comment>
<keyword evidence="4" id="KW-0540">Nuclease</keyword>
<gene>
    <name evidence="4" type="ORF">QE152_g15475</name>
</gene>
<reference evidence="4 5" key="1">
    <citation type="journal article" date="2024" name="BMC Genomics">
        <title>De novo assembly and annotation of Popillia japonica's genome with initial clues to its potential as an invasive pest.</title>
        <authorList>
            <person name="Cucini C."/>
            <person name="Boschi S."/>
            <person name="Funari R."/>
            <person name="Cardaioli E."/>
            <person name="Iannotti N."/>
            <person name="Marturano G."/>
            <person name="Paoli F."/>
            <person name="Bruttini M."/>
            <person name="Carapelli A."/>
            <person name="Frati F."/>
            <person name="Nardi F."/>
        </authorList>
    </citation>
    <scope>NUCLEOTIDE SEQUENCE [LARGE SCALE GENOMIC DNA]</scope>
    <source>
        <strain evidence="4">DMR45628</strain>
    </source>
</reference>
<keyword evidence="4" id="KW-0255">Endonuclease</keyword>
<dbReference type="EMBL" id="JASPKY010000152">
    <property type="protein sequence ID" value="KAK9730139.1"/>
    <property type="molecule type" value="Genomic_DNA"/>
</dbReference>
<keyword evidence="4" id="KW-0378">Hydrolase</keyword>
<evidence type="ECO:0000256" key="1">
    <source>
        <dbReference type="ARBA" id="ARBA00001968"/>
    </source>
</evidence>
<dbReference type="GO" id="GO:0004519">
    <property type="term" value="F:endonuclease activity"/>
    <property type="evidence" value="ECO:0007669"/>
    <property type="project" value="UniProtKB-KW"/>
</dbReference>
<name>A0AAW1L7V5_POPJA</name>
<organism evidence="4 5">
    <name type="scientific">Popillia japonica</name>
    <name type="common">Japanese beetle</name>
    <dbReference type="NCBI Taxonomy" id="7064"/>
    <lineage>
        <taxon>Eukaryota</taxon>
        <taxon>Metazoa</taxon>
        <taxon>Ecdysozoa</taxon>
        <taxon>Arthropoda</taxon>
        <taxon>Hexapoda</taxon>
        <taxon>Insecta</taxon>
        <taxon>Pterygota</taxon>
        <taxon>Neoptera</taxon>
        <taxon>Endopterygota</taxon>
        <taxon>Coleoptera</taxon>
        <taxon>Polyphaga</taxon>
        <taxon>Scarabaeiformia</taxon>
        <taxon>Scarabaeidae</taxon>
        <taxon>Rutelinae</taxon>
        <taxon>Popillia</taxon>
    </lineage>
</organism>